<dbReference type="PROSITE" id="PS50883">
    <property type="entry name" value="EAL"/>
    <property type="match status" value="1"/>
</dbReference>
<dbReference type="InterPro" id="IPR046342">
    <property type="entry name" value="CBS_dom_sf"/>
</dbReference>
<keyword evidence="3" id="KW-1185">Reference proteome</keyword>
<reference evidence="2 3" key="1">
    <citation type="submission" date="2022-03" db="EMBL/GenBank/DDBJ databases">
        <title>Pseudonocardia alaer sp. nov., a novel actinomycete isolated from reed forest soil.</title>
        <authorList>
            <person name="Wang L."/>
        </authorList>
    </citation>
    <scope>NUCLEOTIDE SEQUENCE [LARGE SCALE GENOMIC DNA]</scope>
    <source>
        <strain evidence="2 3">Y-16303</strain>
    </source>
</reference>
<comment type="caution">
    <text evidence="2">The sequence shown here is derived from an EMBL/GenBank/DDBJ whole genome shotgun (WGS) entry which is preliminary data.</text>
</comment>
<dbReference type="SUPFAM" id="SSF141868">
    <property type="entry name" value="EAL domain-like"/>
    <property type="match status" value="1"/>
</dbReference>
<gene>
    <name evidence="2" type="ORF">MMF94_20690</name>
</gene>
<evidence type="ECO:0000313" key="2">
    <source>
        <dbReference type="EMBL" id="MCH6168113.1"/>
    </source>
</evidence>
<dbReference type="InterPro" id="IPR001633">
    <property type="entry name" value="EAL_dom"/>
</dbReference>
<dbReference type="SUPFAM" id="SSF54631">
    <property type="entry name" value="CBS-domain pair"/>
    <property type="match status" value="1"/>
</dbReference>
<dbReference type="PANTHER" id="PTHR33121:SF70">
    <property type="entry name" value="SIGNALING PROTEIN YKOW"/>
    <property type="match status" value="1"/>
</dbReference>
<dbReference type="SMART" id="SM00052">
    <property type="entry name" value="EAL"/>
    <property type="match status" value="1"/>
</dbReference>
<dbReference type="InterPro" id="IPR050706">
    <property type="entry name" value="Cyclic-di-GMP_PDE-like"/>
</dbReference>
<dbReference type="Gene3D" id="3.20.20.450">
    <property type="entry name" value="EAL domain"/>
    <property type="match status" value="1"/>
</dbReference>
<dbReference type="RefSeq" id="WP_241038756.1">
    <property type="nucleotide sequence ID" value="NZ_BAAAJF010000001.1"/>
</dbReference>
<dbReference type="EMBL" id="JAKXMK010000017">
    <property type="protein sequence ID" value="MCH6168113.1"/>
    <property type="molecule type" value="Genomic_DNA"/>
</dbReference>
<protein>
    <submittedName>
        <fullName evidence="2">EAL domain-containing protein</fullName>
    </submittedName>
</protein>
<dbReference type="Proteomes" id="UP001299970">
    <property type="component" value="Unassembled WGS sequence"/>
</dbReference>
<proteinExistence type="predicted"/>
<name>A0ABS9TI81_9PSEU</name>
<evidence type="ECO:0000259" key="1">
    <source>
        <dbReference type="PROSITE" id="PS50883"/>
    </source>
</evidence>
<sequence>MSDHGRFTFEPLLNLVNGRPVGMEVRRAQARDQVQVVARQSVWGTRQLAEFDSGIAIASVLAGTGYDATVPLHVDVLADTVVTARRRVTQLRSSLQKREPSGFTPPILLEINPALSAAPPDALAEGVAELRADGFGIGFDAVSRGFGLDLVAELEPDLVKIDPGLVARLPHTPRARTVVQALVEVCHAVGVRVSATGVSTPDQLAAVRDHGVPWAQGPLLAEPRRRPSTSGILLPVELMPQAHAARQPSQHAPVTVGQQQPQQVRHTLADLAQAAVALPETATAEKVRQALADHPQAGSVVLLDANGRPSGFLDRNRFMLAISGPFGRALYANRPAMALAEQPRTIPTTVDARGALQFCLSGDRSRSYDDLVLLDGNRVCIGIVRVTDLVQEAAGSPSAA</sequence>
<organism evidence="2 3">
    <name type="scientific">Pseudonocardia alaniniphila</name>
    <dbReference type="NCBI Taxonomy" id="75291"/>
    <lineage>
        <taxon>Bacteria</taxon>
        <taxon>Bacillati</taxon>
        <taxon>Actinomycetota</taxon>
        <taxon>Actinomycetes</taxon>
        <taxon>Pseudonocardiales</taxon>
        <taxon>Pseudonocardiaceae</taxon>
        <taxon>Pseudonocardia</taxon>
    </lineage>
</organism>
<evidence type="ECO:0000313" key="3">
    <source>
        <dbReference type="Proteomes" id="UP001299970"/>
    </source>
</evidence>
<dbReference type="InterPro" id="IPR035919">
    <property type="entry name" value="EAL_sf"/>
</dbReference>
<dbReference type="Pfam" id="PF00563">
    <property type="entry name" value="EAL"/>
    <property type="match status" value="1"/>
</dbReference>
<accession>A0ABS9TI81</accession>
<dbReference type="PANTHER" id="PTHR33121">
    <property type="entry name" value="CYCLIC DI-GMP PHOSPHODIESTERASE PDEF"/>
    <property type="match status" value="1"/>
</dbReference>
<feature type="domain" description="EAL" evidence="1">
    <location>
        <begin position="1"/>
        <end position="237"/>
    </location>
</feature>